<protein>
    <submittedName>
        <fullName evidence="1">Uncharacterized protein</fullName>
    </submittedName>
</protein>
<gene>
    <name evidence="1" type="ORF">WA026_019641</name>
</gene>
<dbReference type="EMBL" id="JARQZJ010000013">
    <property type="protein sequence ID" value="KAK9872852.1"/>
    <property type="molecule type" value="Genomic_DNA"/>
</dbReference>
<organism evidence="1 2">
    <name type="scientific">Henosepilachna vigintioctopunctata</name>
    <dbReference type="NCBI Taxonomy" id="420089"/>
    <lineage>
        <taxon>Eukaryota</taxon>
        <taxon>Metazoa</taxon>
        <taxon>Ecdysozoa</taxon>
        <taxon>Arthropoda</taxon>
        <taxon>Hexapoda</taxon>
        <taxon>Insecta</taxon>
        <taxon>Pterygota</taxon>
        <taxon>Neoptera</taxon>
        <taxon>Endopterygota</taxon>
        <taxon>Coleoptera</taxon>
        <taxon>Polyphaga</taxon>
        <taxon>Cucujiformia</taxon>
        <taxon>Coccinelloidea</taxon>
        <taxon>Coccinellidae</taxon>
        <taxon>Epilachninae</taxon>
        <taxon>Epilachnini</taxon>
        <taxon>Henosepilachna</taxon>
    </lineage>
</organism>
<dbReference type="Proteomes" id="UP001431783">
    <property type="component" value="Unassembled WGS sequence"/>
</dbReference>
<keyword evidence="2" id="KW-1185">Reference proteome</keyword>
<dbReference type="AlphaFoldDB" id="A0AAW1TXN2"/>
<name>A0AAW1TXN2_9CUCU</name>
<reference evidence="1 2" key="1">
    <citation type="submission" date="2023-03" db="EMBL/GenBank/DDBJ databases">
        <title>Genome insight into feeding habits of ladybird beetles.</title>
        <authorList>
            <person name="Li H.-S."/>
            <person name="Huang Y.-H."/>
            <person name="Pang H."/>
        </authorList>
    </citation>
    <scope>NUCLEOTIDE SEQUENCE [LARGE SCALE GENOMIC DNA]</scope>
    <source>
        <strain evidence="1">SYSU_2023b</strain>
        <tissue evidence="1">Whole body</tissue>
    </source>
</reference>
<evidence type="ECO:0000313" key="2">
    <source>
        <dbReference type="Proteomes" id="UP001431783"/>
    </source>
</evidence>
<feature type="non-terminal residue" evidence="1">
    <location>
        <position position="1"/>
    </location>
</feature>
<comment type="caution">
    <text evidence="1">The sequence shown here is derived from an EMBL/GenBank/DDBJ whole genome shotgun (WGS) entry which is preliminary data.</text>
</comment>
<proteinExistence type="predicted"/>
<accession>A0AAW1TXN2</accession>
<sequence>ELDLDFLEKHQHASGSNDVGSPRSPIEISPESIDRIKVVLLGAPAVGKTSIIQTKTFLMS</sequence>
<evidence type="ECO:0000313" key="1">
    <source>
        <dbReference type="EMBL" id="KAK9872852.1"/>
    </source>
</evidence>